<evidence type="ECO:0000256" key="7">
    <source>
        <dbReference type="ARBA" id="ARBA00023004"/>
    </source>
</evidence>
<dbReference type="InterPro" id="IPR037151">
    <property type="entry name" value="AlkB-like_sf"/>
</dbReference>
<dbReference type="InterPro" id="IPR005123">
    <property type="entry name" value="Oxoglu/Fe-dep_dioxygenase_dom"/>
</dbReference>
<name>A0AAU8JBV0_9CYAN</name>
<dbReference type="PANTHER" id="PTHR31212">
    <property type="entry name" value="ALPHA-KETOGLUTARATE-DEPENDENT DIOXYGENASE ALKB HOMOLOG 3"/>
    <property type="match status" value="1"/>
</dbReference>
<dbReference type="GO" id="GO:0140097">
    <property type="term" value="F:catalytic activity, acting on DNA"/>
    <property type="evidence" value="ECO:0007669"/>
    <property type="project" value="UniProtKB-ARBA"/>
</dbReference>
<dbReference type="InterPro" id="IPR027450">
    <property type="entry name" value="AlkB-like"/>
</dbReference>
<evidence type="ECO:0000313" key="10">
    <source>
        <dbReference type="EMBL" id="XCM35993.1"/>
    </source>
</evidence>
<dbReference type="EMBL" id="CP159837">
    <property type="protein sequence ID" value="XCM35993.1"/>
    <property type="molecule type" value="Genomic_DNA"/>
</dbReference>
<keyword evidence="8" id="KW-0234">DNA repair</keyword>
<dbReference type="InterPro" id="IPR032854">
    <property type="entry name" value="ALKBH3"/>
</dbReference>
<keyword evidence="5 10" id="KW-0223">Dioxygenase</keyword>
<dbReference type="PANTHER" id="PTHR31212:SF4">
    <property type="entry name" value="ALPHA-KETOGLUTARATE-DEPENDENT DIOXYGENASE ALKB HOMOLOG 3"/>
    <property type="match status" value="1"/>
</dbReference>
<accession>A0AAU8JBV0</accession>
<dbReference type="GO" id="GO:0032451">
    <property type="term" value="F:demethylase activity"/>
    <property type="evidence" value="ECO:0007669"/>
    <property type="project" value="UniProtKB-ARBA"/>
</dbReference>
<sequence>MPHLNSNIIGQKLELYNAEVIFYPRLFHQPESHQLFTDLLNQISWKHEPIKIFGKSVLQPRLTAYYGTKAYTYSGVTMQPLPWNAPLLQIKEKIEPLVNTQFNGVLLNLYRDGQDYMGWHSDDEKELVKGGAIASLSLGETRRFIFRRKDNHQIKFELKLADGDFLVMGGDTQKFWQHYVPKSPKVTHPRINLTFRMLA</sequence>
<dbReference type="AlphaFoldDB" id="A0AAU8JBV0"/>
<dbReference type="GO" id="GO:0051213">
    <property type="term" value="F:dioxygenase activity"/>
    <property type="evidence" value="ECO:0007669"/>
    <property type="project" value="UniProtKB-KW"/>
</dbReference>
<evidence type="ECO:0000256" key="5">
    <source>
        <dbReference type="ARBA" id="ARBA00022964"/>
    </source>
</evidence>
<reference evidence="10" key="1">
    <citation type="submission" date="2024-07" db="EMBL/GenBank/DDBJ databases">
        <authorList>
            <person name="Kim Y.J."/>
            <person name="Jeong J.Y."/>
        </authorList>
    </citation>
    <scope>NUCLEOTIDE SEQUENCE</scope>
    <source>
        <strain evidence="10">GIHE-MW2</strain>
    </source>
</reference>
<keyword evidence="3" id="KW-0227">DNA damage</keyword>
<dbReference type="GO" id="GO:0006307">
    <property type="term" value="P:DNA alkylation repair"/>
    <property type="evidence" value="ECO:0007669"/>
    <property type="project" value="InterPro"/>
</dbReference>
<organism evidence="10">
    <name type="scientific">Planktothricoides raciborskii GIHE-MW2</name>
    <dbReference type="NCBI Taxonomy" id="2792601"/>
    <lineage>
        <taxon>Bacteria</taxon>
        <taxon>Bacillati</taxon>
        <taxon>Cyanobacteriota</taxon>
        <taxon>Cyanophyceae</taxon>
        <taxon>Oscillatoriophycideae</taxon>
        <taxon>Oscillatoriales</taxon>
        <taxon>Oscillatoriaceae</taxon>
        <taxon>Planktothricoides</taxon>
    </lineage>
</organism>
<keyword evidence="6" id="KW-0560">Oxidoreductase</keyword>
<keyword evidence="2" id="KW-0479">Metal-binding</keyword>
<evidence type="ECO:0000256" key="6">
    <source>
        <dbReference type="ARBA" id="ARBA00023002"/>
    </source>
</evidence>
<feature type="domain" description="Fe2OG dioxygenase" evidence="9">
    <location>
        <begin position="101"/>
        <end position="199"/>
    </location>
</feature>
<dbReference type="RefSeq" id="WP_054464232.1">
    <property type="nucleotide sequence ID" value="NZ_CP159837.1"/>
</dbReference>
<dbReference type="GO" id="GO:0016787">
    <property type="term" value="F:hydrolase activity"/>
    <property type="evidence" value="ECO:0007669"/>
    <property type="project" value="UniProtKB-ARBA"/>
</dbReference>
<evidence type="ECO:0000259" key="9">
    <source>
        <dbReference type="PROSITE" id="PS51471"/>
    </source>
</evidence>
<evidence type="ECO:0000256" key="4">
    <source>
        <dbReference type="ARBA" id="ARBA00022842"/>
    </source>
</evidence>
<dbReference type="FunFam" id="2.60.120.590:FF:000004">
    <property type="entry name" value="DNA oxidative demethylase ALKBH2"/>
    <property type="match status" value="1"/>
</dbReference>
<evidence type="ECO:0000256" key="2">
    <source>
        <dbReference type="ARBA" id="ARBA00022723"/>
    </source>
</evidence>
<proteinExistence type="predicted"/>
<keyword evidence="7" id="KW-0408">Iron</keyword>
<dbReference type="Gene3D" id="2.60.120.590">
    <property type="entry name" value="Alpha-ketoglutarate-dependent dioxygenase AlkB-like"/>
    <property type="match status" value="1"/>
</dbReference>
<dbReference type="PROSITE" id="PS51471">
    <property type="entry name" value="FE2OG_OXY"/>
    <property type="match status" value="1"/>
</dbReference>
<dbReference type="Pfam" id="PF13532">
    <property type="entry name" value="2OG-FeII_Oxy_2"/>
    <property type="match status" value="1"/>
</dbReference>
<evidence type="ECO:0000256" key="3">
    <source>
        <dbReference type="ARBA" id="ARBA00022763"/>
    </source>
</evidence>
<keyword evidence="4" id="KW-0460">Magnesium</keyword>
<evidence type="ECO:0000256" key="8">
    <source>
        <dbReference type="ARBA" id="ARBA00023204"/>
    </source>
</evidence>
<dbReference type="SUPFAM" id="SSF51197">
    <property type="entry name" value="Clavaminate synthase-like"/>
    <property type="match status" value="1"/>
</dbReference>
<dbReference type="GO" id="GO:0016705">
    <property type="term" value="F:oxidoreductase activity, acting on paired donors, with incorporation or reduction of molecular oxygen"/>
    <property type="evidence" value="ECO:0007669"/>
    <property type="project" value="UniProtKB-ARBA"/>
</dbReference>
<protein>
    <submittedName>
        <fullName evidence="10">Alpha-ketoglutarate-dependent dioxygenase AlkB</fullName>
    </submittedName>
</protein>
<dbReference type="GO" id="GO:0046872">
    <property type="term" value="F:metal ion binding"/>
    <property type="evidence" value="ECO:0007669"/>
    <property type="project" value="UniProtKB-KW"/>
</dbReference>
<comment type="cofactor">
    <cofactor evidence="1">
        <name>Fe(2+)</name>
        <dbReference type="ChEBI" id="CHEBI:29033"/>
    </cofactor>
</comment>
<gene>
    <name evidence="10" type="ORF">ABWT76_004715</name>
</gene>
<evidence type="ECO:0000256" key="1">
    <source>
        <dbReference type="ARBA" id="ARBA00001954"/>
    </source>
</evidence>